<dbReference type="InterPro" id="IPR036504">
    <property type="entry name" value="CGI121/TPRKB_sf"/>
</dbReference>
<evidence type="ECO:0000256" key="1">
    <source>
        <dbReference type="ARBA" id="ARBA00004123"/>
    </source>
</evidence>
<dbReference type="InterPro" id="IPR013926">
    <property type="entry name" value="CGI121/TPRKB"/>
</dbReference>
<comment type="caution">
    <text evidence="9">The sequence shown here is derived from an EMBL/GenBank/DDBJ whole genome shotgun (WGS) entry which is preliminary data.</text>
</comment>
<comment type="function">
    <text evidence="7">Component of the EKC/KEOPS complex that is required for the formation of a threonylcarbamoyl group on adenosine at position 37 (t(6)A37) in tRNAs that read codons beginning with adenine. The complex is probably involved in the transfer of the threonylcarbamoyl moiety of threonylcarbamoyl-AMP (TC-AMP) to the N6 group of A37. CGI121 acts as an allosteric effector that regulates the t(6)A activity of the complex. The EKC/KEOPS complex also promotes both telomere uncapping and telomere elongation. The complex is required for efficient recruitment of transcriptional coactivators. CGI121 is not required for tRNA modification.</text>
</comment>
<dbReference type="PANTHER" id="PTHR15840:SF10">
    <property type="entry name" value="EKC_KEOPS COMPLEX SUBUNIT TPRKB"/>
    <property type="match status" value="1"/>
</dbReference>
<organism evidence="9 10">
    <name type="scientific">Discina gigas</name>
    <dbReference type="NCBI Taxonomy" id="1032678"/>
    <lineage>
        <taxon>Eukaryota</taxon>
        <taxon>Fungi</taxon>
        <taxon>Dikarya</taxon>
        <taxon>Ascomycota</taxon>
        <taxon>Pezizomycotina</taxon>
        <taxon>Pezizomycetes</taxon>
        <taxon>Pezizales</taxon>
        <taxon>Discinaceae</taxon>
        <taxon>Discina</taxon>
    </lineage>
</organism>
<keyword evidence="5" id="KW-0819">tRNA processing</keyword>
<name>A0ABR3GFP4_9PEZI</name>
<comment type="similarity">
    <text evidence="2 8">Belongs to the CGI121/TPRKB family.</text>
</comment>
<evidence type="ECO:0000256" key="7">
    <source>
        <dbReference type="ARBA" id="ARBA00025043"/>
    </source>
</evidence>
<evidence type="ECO:0000256" key="3">
    <source>
        <dbReference type="ARBA" id="ARBA00015316"/>
    </source>
</evidence>
<reference evidence="9 10" key="1">
    <citation type="submission" date="2024-02" db="EMBL/GenBank/DDBJ databases">
        <title>Discinaceae phylogenomics.</title>
        <authorList>
            <person name="Dirks A.C."/>
            <person name="James T.Y."/>
        </authorList>
    </citation>
    <scope>NUCLEOTIDE SEQUENCE [LARGE SCALE GENOMIC DNA]</scope>
    <source>
        <strain evidence="9 10">ACD0624</strain>
    </source>
</reference>
<dbReference type="SUPFAM" id="SSF143870">
    <property type="entry name" value="PF0523-like"/>
    <property type="match status" value="1"/>
</dbReference>
<dbReference type="Pfam" id="PF08617">
    <property type="entry name" value="CGI-121"/>
    <property type="match status" value="1"/>
</dbReference>
<gene>
    <name evidence="9" type="ORF">Q9L58_006487</name>
</gene>
<protein>
    <recommendedName>
        <fullName evidence="4">EKC/KEOPS complex subunit CGI121</fullName>
    </recommendedName>
    <alternativeName>
        <fullName evidence="3">EKC/KEOPS complex subunit cgi121</fullName>
    </alternativeName>
</protein>
<evidence type="ECO:0000313" key="10">
    <source>
        <dbReference type="Proteomes" id="UP001447188"/>
    </source>
</evidence>
<comment type="subcellular location">
    <subcellularLocation>
        <location evidence="1">Nucleus</location>
    </subcellularLocation>
</comment>
<proteinExistence type="inferred from homology"/>
<evidence type="ECO:0000256" key="5">
    <source>
        <dbReference type="ARBA" id="ARBA00022694"/>
    </source>
</evidence>
<evidence type="ECO:0000256" key="6">
    <source>
        <dbReference type="ARBA" id="ARBA00023242"/>
    </source>
</evidence>
<keyword evidence="6 8" id="KW-0539">Nucleus</keyword>
<keyword evidence="10" id="KW-1185">Reference proteome</keyword>
<dbReference type="Gene3D" id="3.30.2380.10">
    <property type="entry name" value="CGI121/TPRKB"/>
    <property type="match status" value="2"/>
</dbReference>
<dbReference type="Proteomes" id="UP001447188">
    <property type="component" value="Unassembled WGS sequence"/>
</dbReference>
<evidence type="ECO:0000256" key="2">
    <source>
        <dbReference type="ARBA" id="ARBA00005546"/>
    </source>
</evidence>
<evidence type="ECO:0000313" key="9">
    <source>
        <dbReference type="EMBL" id="KAL0634600.1"/>
    </source>
</evidence>
<evidence type="ECO:0000256" key="8">
    <source>
        <dbReference type="RuleBase" id="RU004398"/>
    </source>
</evidence>
<sequence length="160" mass="17526">MAIPVTSIELEHIPRPHSVHLALFKNVQNATFLRDQLLAGNAEFEYAFIDATTITDAFRRFGIQPTTTTLVCIKISTPSVPIAVESVQSHLGKVVKGDAVEFTDENLLKETVVDWVKVGKNYKLKLDKASGETMANEKPVGGLKNLEVEILGKLVIRAVG</sequence>
<accession>A0ABR3GFP4</accession>
<dbReference type="EMBL" id="JBBBZM010000090">
    <property type="protein sequence ID" value="KAL0634600.1"/>
    <property type="molecule type" value="Genomic_DNA"/>
</dbReference>
<evidence type="ECO:0000256" key="4">
    <source>
        <dbReference type="ARBA" id="ARBA00016009"/>
    </source>
</evidence>
<dbReference type="PANTHER" id="PTHR15840">
    <property type="entry name" value="CGI-121 FAMILY MEMBER"/>
    <property type="match status" value="1"/>
</dbReference>